<dbReference type="Pfam" id="PF13191">
    <property type="entry name" value="AAA_16"/>
    <property type="match status" value="1"/>
</dbReference>
<dbReference type="CTD" id="5000"/>
<evidence type="ECO:0000256" key="4">
    <source>
        <dbReference type="ARBA" id="ARBA00022705"/>
    </source>
</evidence>
<evidence type="ECO:0000256" key="9">
    <source>
        <dbReference type="PIRNR" id="PIRNR007858"/>
    </source>
</evidence>
<protein>
    <recommendedName>
        <fullName evidence="3 9">Origin recognition complex subunit 4</fullName>
    </recommendedName>
</protein>
<keyword evidence="12" id="KW-1185">Reference proteome</keyword>
<dbReference type="GO" id="GO:0005664">
    <property type="term" value="C:nuclear origin of replication recognition complex"/>
    <property type="evidence" value="ECO:0007669"/>
    <property type="project" value="TreeGrafter"/>
</dbReference>
<organism evidence="12 14">
    <name type="scientific">Petromyzon marinus</name>
    <name type="common">Sea lamprey</name>
    <dbReference type="NCBI Taxonomy" id="7757"/>
    <lineage>
        <taxon>Eukaryota</taxon>
        <taxon>Metazoa</taxon>
        <taxon>Chordata</taxon>
        <taxon>Craniata</taxon>
        <taxon>Vertebrata</taxon>
        <taxon>Cyclostomata</taxon>
        <taxon>Hyperoartia</taxon>
        <taxon>Petromyzontiformes</taxon>
        <taxon>Petromyzontidae</taxon>
        <taxon>Petromyzon</taxon>
    </lineage>
</organism>
<evidence type="ECO:0000256" key="6">
    <source>
        <dbReference type="ARBA" id="ARBA00022840"/>
    </source>
</evidence>
<evidence type="ECO:0000259" key="11">
    <source>
        <dbReference type="Pfam" id="PF14629"/>
    </source>
</evidence>
<sequence>MSRKKKKNTELPQDQCVSEVHKCLRERLCHGALTGIPLYMEPQRKLLLEMLKRTTTQGEGNSVLVVGSRGSGKSMLLKGVLKELLENNSIRENLMQVHLNGLLQKDDRISLKEITRQLQLENTVGDKVFGSFAENLTFLLTALKSGERSRTRPVLFVLEEFDLFVHHKNQALLYNLFDVAKSAQTPIAVVGLTCRLDVLELLEKRVKSRFSHRQIHIFPCPEFDDYVAAFCQTLTLPLSFPDVAFAKSWNDSVQMLSEDQAVREVLENQYFMSKDVRSLHALLMLALSQVTLRAPRISAAALQEAGRLLTADSVTNLLQGVSVLELCLIIAMKHLNDIYDGEPFNFQMVFNEYQKFVQRKAHSVYNYNKAVVMKAFERLQEMEFVHSAEGPVGGRGAGSGHVQREYQLMRLLVHDSQLTDALQHYPQCPTDVRQWATSSLG</sequence>
<comment type="similarity">
    <text evidence="2 9">Belongs to the ORC4 family.</text>
</comment>
<keyword evidence="5" id="KW-0547">Nucleotide-binding</keyword>
<evidence type="ECO:0000313" key="12">
    <source>
        <dbReference type="Proteomes" id="UP001318040"/>
    </source>
</evidence>
<dbReference type="Gene3D" id="3.40.50.300">
    <property type="entry name" value="P-loop containing nucleotide triphosphate hydrolases"/>
    <property type="match status" value="1"/>
</dbReference>
<reference evidence="13 14" key="1">
    <citation type="submission" date="2025-04" db="UniProtKB">
        <authorList>
            <consortium name="RefSeq"/>
        </authorList>
    </citation>
    <scope>IDENTIFICATION</scope>
    <source>
        <tissue evidence="13 14">Sperm</tissue>
    </source>
</reference>
<evidence type="ECO:0000256" key="3">
    <source>
        <dbReference type="ARBA" id="ARBA00019083"/>
    </source>
</evidence>
<evidence type="ECO:0000256" key="1">
    <source>
        <dbReference type="ARBA" id="ARBA00004123"/>
    </source>
</evidence>
<keyword evidence="7 9" id="KW-0238">DNA-binding</keyword>
<keyword evidence="8 9" id="KW-0539">Nucleus</keyword>
<proteinExistence type="inferred from homology"/>
<dbReference type="InterPro" id="IPR032705">
    <property type="entry name" value="ORC4_C"/>
</dbReference>
<dbReference type="RefSeq" id="XP_032802301.1">
    <property type="nucleotide sequence ID" value="XM_032946410.1"/>
</dbReference>
<name>A0AAJ7SMU4_PETMA</name>
<evidence type="ECO:0000313" key="14">
    <source>
        <dbReference type="RefSeq" id="XP_032802301.1"/>
    </source>
</evidence>
<dbReference type="AlphaFoldDB" id="A0AAJ7SMU4"/>
<evidence type="ECO:0000256" key="7">
    <source>
        <dbReference type="ARBA" id="ARBA00023125"/>
    </source>
</evidence>
<dbReference type="PANTHER" id="PTHR12087">
    <property type="entry name" value="ORIGIN RECOGNITION COMPLEX SUBUNIT 4"/>
    <property type="match status" value="1"/>
</dbReference>
<evidence type="ECO:0000313" key="13">
    <source>
        <dbReference type="RefSeq" id="XP_032802300.1"/>
    </source>
</evidence>
<dbReference type="InterPro" id="IPR016527">
    <property type="entry name" value="ORC4"/>
</dbReference>
<dbReference type="Pfam" id="PF14629">
    <property type="entry name" value="ORC4_C"/>
    <property type="match status" value="1"/>
</dbReference>
<dbReference type="PANTHER" id="PTHR12087:SF0">
    <property type="entry name" value="ORIGIN RECOGNITION COMPLEX SUBUNIT 4"/>
    <property type="match status" value="1"/>
</dbReference>
<keyword evidence="4 9" id="KW-0235">DNA replication</keyword>
<dbReference type="KEGG" id="pmrn:116938785"/>
<feature type="domain" description="Origin recognition complex subunit 4 C-terminal" evidence="11">
    <location>
        <begin position="232"/>
        <end position="422"/>
    </location>
</feature>
<keyword evidence="6" id="KW-0067">ATP-binding</keyword>
<dbReference type="RefSeq" id="XP_032802300.1">
    <property type="nucleotide sequence ID" value="XM_032946409.1"/>
</dbReference>
<comment type="function">
    <text evidence="9">Component of the origin recognition complex (ORC) that binds origins of replication.</text>
</comment>
<evidence type="ECO:0000256" key="5">
    <source>
        <dbReference type="ARBA" id="ARBA00022741"/>
    </source>
</evidence>
<evidence type="ECO:0000256" key="8">
    <source>
        <dbReference type="ARBA" id="ARBA00023242"/>
    </source>
</evidence>
<dbReference type="GeneID" id="116938785"/>
<dbReference type="GO" id="GO:0003688">
    <property type="term" value="F:DNA replication origin binding"/>
    <property type="evidence" value="ECO:0007669"/>
    <property type="project" value="TreeGrafter"/>
</dbReference>
<dbReference type="GO" id="GO:0006270">
    <property type="term" value="P:DNA replication initiation"/>
    <property type="evidence" value="ECO:0007669"/>
    <property type="project" value="TreeGrafter"/>
</dbReference>
<dbReference type="FunFam" id="3.40.50.300:FF:000649">
    <property type="entry name" value="Origin recognition complex subunit 4"/>
    <property type="match status" value="1"/>
</dbReference>
<dbReference type="GO" id="GO:0005524">
    <property type="term" value="F:ATP binding"/>
    <property type="evidence" value="ECO:0007669"/>
    <property type="project" value="UniProtKB-KW"/>
</dbReference>
<dbReference type="SUPFAM" id="SSF52540">
    <property type="entry name" value="P-loop containing nucleoside triphosphate hydrolases"/>
    <property type="match status" value="1"/>
</dbReference>
<gene>
    <name evidence="13 14" type="primary">ORC4</name>
</gene>
<dbReference type="InterPro" id="IPR041664">
    <property type="entry name" value="AAA_16"/>
</dbReference>
<evidence type="ECO:0000259" key="10">
    <source>
        <dbReference type="Pfam" id="PF13191"/>
    </source>
</evidence>
<comment type="subcellular location">
    <subcellularLocation>
        <location evidence="1 9">Nucleus</location>
    </subcellularLocation>
</comment>
<dbReference type="InterPro" id="IPR027417">
    <property type="entry name" value="P-loop_NTPase"/>
</dbReference>
<evidence type="ECO:0000256" key="2">
    <source>
        <dbReference type="ARBA" id="ARBA00005334"/>
    </source>
</evidence>
<dbReference type="PIRSF" id="PIRSF007858">
    <property type="entry name" value="ORC4"/>
    <property type="match status" value="1"/>
</dbReference>
<dbReference type="GO" id="GO:0005737">
    <property type="term" value="C:cytoplasm"/>
    <property type="evidence" value="ECO:0007669"/>
    <property type="project" value="UniProtKB-ARBA"/>
</dbReference>
<feature type="domain" description="Orc1-like AAA ATPase" evidence="10">
    <location>
        <begin position="41"/>
        <end position="190"/>
    </location>
</feature>
<accession>A0AAJ7SMU4</accession>
<dbReference type="Proteomes" id="UP001318040">
    <property type="component" value="Chromosome 4"/>
</dbReference>